<proteinExistence type="predicted"/>
<evidence type="ECO:0000256" key="1">
    <source>
        <dbReference type="SAM" id="MobiDB-lite"/>
    </source>
</evidence>
<accession>A0A6U6BDL0</accession>
<dbReference type="EMBL" id="HBKN01029970">
    <property type="protein sequence ID" value="CAE2314310.1"/>
    <property type="molecule type" value="Transcribed_RNA"/>
</dbReference>
<gene>
    <name evidence="2" type="ORF">GTHE00462_LOCUS23229</name>
    <name evidence="3" type="ORF">GTHE00462_LOCUS23251</name>
</gene>
<evidence type="ECO:0000313" key="2">
    <source>
        <dbReference type="EMBL" id="CAE2314274.1"/>
    </source>
</evidence>
<protein>
    <submittedName>
        <fullName evidence="2">Uncharacterized protein</fullName>
    </submittedName>
</protein>
<name>A0A6U6BDL0_GUITH</name>
<sequence length="177" mass="19891">MGTSRKSLQTSSRKKLEFTSSPGGNVNHPALSARGTRKEELEFLENLLSRQKRGANNEEEEISDEMSWQRRGFPSLRTKINERRELQQRTVPHLKPLKHRNVSAICDVAILSNFPTSQEYASNALAGCCLLVRHHHHHFILPLSFFLLLLPTSPSRALASACVPSSSTVTNCFIVNE</sequence>
<feature type="region of interest" description="Disordered" evidence="1">
    <location>
        <begin position="1"/>
        <end position="36"/>
    </location>
</feature>
<feature type="compositionally biased region" description="Polar residues" evidence="1">
    <location>
        <begin position="1"/>
        <end position="11"/>
    </location>
</feature>
<reference evidence="2" key="1">
    <citation type="submission" date="2021-01" db="EMBL/GenBank/DDBJ databases">
        <authorList>
            <person name="Corre E."/>
            <person name="Pelletier E."/>
            <person name="Niang G."/>
            <person name="Scheremetjew M."/>
            <person name="Finn R."/>
            <person name="Kale V."/>
            <person name="Holt S."/>
            <person name="Cochrane G."/>
            <person name="Meng A."/>
            <person name="Brown T."/>
            <person name="Cohen L."/>
        </authorList>
    </citation>
    <scope>NUCLEOTIDE SEQUENCE</scope>
    <source>
        <strain evidence="2">CCMP 2712</strain>
    </source>
</reference>
<dbReference type="EMBL" id="HBKN01029948">
    <property type="protein sequence ID" value="CAE2314274.1"/>
    <property type="molecule type" value="Transcribed_RNA"/>
</dbReference>
<dbReference type="AlphaFoldDB" id="A0A6U6BDL0"/>
<evidence type="ECO:0000313" key="3">
    <source>
        <dbReference type="EMBL" id="CAE2314310.1"/>
    </source>
</evidence>
<organism evidence="2">
    <name type="scientific">Guillardia theta</name>
    <name type="common">Cryptophyte</name>
    <name type="synonym">Cryptomonas phi</name>
    <dbReference type="NCBI Taxonomy" id="55529"/>
    <lineage>
        <taxon>Eukaryota</taxon>
        <taxon>Cryptophyceae</taxon>
        <taxon>Pyrenomonadales</taxon>
        <taxon>Geminigeraceae</taxon>
        <taxon>Guillardia</taxon>
    </lineage>
</organism>